<dbReference type="InterPro" id="IPR001412">
    <property type="entry name" value="aa-tRNA-synth_I_CS"/>
</dbReference>
<keyword evidence="5 10" id="KW-0067">ATP-binding</keyword>
<evidence type="ECO:0000256" key="7">
    <source>
        <dbReference type="ARBA" id="ARBA00023146"/>
    </source>
</evidence>
<evidence type="ECO:0000313" key="12">
    <source>
        <dbReference type="Proteomes" id="UP000603545"/>
    </source>
</evidence>
<evidence type="ECO:0000256" key="2">
    <source>
        <dbReference type="ARBA" id="ARBA00013161"/>
    </source>
</evidence>
<dbReference type="CDD" id="cd00806">
    <property type="entry name" value="TrpRS_core"/>
    <property type="match status" value="1"/>
</dbReference>
<evidence type="ECO:0000256" key="4">
    <source>
        <dbReference type="ARBA" id="ARBA00022741"/>
    </source>
</evidence>
<sequence length="328" mass="37522">MNRKKRILSGMRPTGLLHLGNLHGALANWVEMQQEYECFFFIADWHALTSDYEDTSLISEYVQNMMIDWLSVGLSPDKSTFFVQSHIKEHAELFLILSMITPVPWLERNPTYKEQIAQISNKDLSTLGFLGYPVLQAADIIMYKADGVPVGIDQVPHVEITREIARRFNHFYEKVFPEPKAILTKTPKILGADRRKMSKSYNNAIYLSDKPDIIASRVAGMITDPQRARKTDAGNPDICNVFDFHKLYSDSETVNKVNNECRSAQIGCVECKKIMAQNLIKALEPIRDKREYYESRPELVDEIIACGCDKARNIARQTMKEVRSAIKI</sequence>
<protein>
    <recommendedName>
        <fullName evidence="2 9">Tryptophan--tRNA ligase</fullName>
        <ecNumber evidence="2 9">6.1.1.2</ecNumber>
    </recommendedName>
</protein>
<dbReference type="PANTHER" id="PTHR43766:SF1">
    <property type="entry name" value="TRYPTOPHAN--TRNA LIGASE, MITOCHONDRIAL"/>
    <property type="match status" value="1"/>
</dbReference>
<comment type="similarity">
    <text evidence="1 10">Belongs to the class-I aminoacyl-tRNA synthetase family.</text>
</comment>
<dbReference type="EMBL" id="JACNLL010000035">
    <property type="protein sequence ID" value="MBC8199061.1"/>
    <property type="molecule type" value="Genomic_DNA"/>
</dbReference>
<dbReference type="GO" id="GO:0006436">
    <property type="term" value="P:tryptophanyl-tRNA aminoacylation"/>
    <property type="evidence" value="ECO:0007669"/>
    <property type="project" value="UniProtKB-UniRule"/>
</dbReference>
<dbReference type="FunFam" id="1.10.240.10:FF:000005">
    <property type="entry name" value="Tryptophan--tRNA ligase"/>
    <property type="match status" value="1"/>
</dbReference>
<keyword evidence="3 10" id="KW-0436">Ligase</keyword>
<dbReference type="EC" id="6.1.1.2" evidence="2 9"/>
<evidence type="ECO:0000256" key="8">
    <source>
        <dbReference type="ARBA" id="ARBA00049929"/>
    </source>
</evidence>
<dbReference type="SUPFAM" id="SSF52374">
    <property type="entry name" value="Nucleotidylyl transferase"/>
    <property type="match status" value="1"/>
</dbReference>
<evidence type="ECO:0000256" key="10">
    <source>
        <dbReference type="RuleBase" id="RU363036"/>
    </source>
</evidence>
<keyword evidence="6 10" id="KW-0648">Protein biosynthesis</keyword>
<dbReference type="GO" id="GO:0004830">
    <property type="term" value="F:tryptophan-tRNA ligase activity"/>
    <property type="evidence" value="ECO:0007669"/>
    <property type="project" value="UniProtKB-UniRule"/>
</dbReference>
<keyword evidence="4 10" id="KW-0547">Nucleotide-binding</keyword>
<evidence type="ECO:0000313" key="11">
    <source>
        <dbReference type="EMBL" id="MBC8199061.1"/>
    </source>
</evidence>
<evidence type="ECO:0000256" key="3">
    <source>
        <dbReference type="ARBA" id="ARBA00022598"/>
    </source>
</evidence>
<dbReference type="PANTHER" id="PTHR43766">
    <property type="entry name" value="TRYPTOPHAN--TRNA LIGASE, MITOCHONDRIAL"/>
    <property type="match status" value="1"/>
</dbReference>
<reference evidence="11 12" key="1">
    <citation type="submission" date="2020-08" db="EMBL/GenBank/DDBJ databases">
        <title>Bridging the membrane lipid divide: bacteria of the FCB group superphylum have the potential to synthesize archaeal ether lipids.</title>
        <authorList>
            <person name="Villanueva L."/>
            <person name="Von Meijenfeldt F.A.B."/>
            <person name="Westbye A.B."/>
            <person name="Yadav S."/>
            <person name="Hopmans E.C."/>
            <person name="Dutilh B.E."/>
            <person name="Sinninghe Damste J.S."/>
        </authorList>
    </citation>
    <scope>NUCLEOTIDE SEQUENCE [LARGE SCALE GENOMIC DNA]</scope>
    <source>
        <strain evidence="11">NIOZ-UU82</strain>
    </source>
</reference>
<evidence type="ECO:0000256" key="9">
    <source>
        <dbReference type="NCBIfam" id="TIGR00233"/>
    </source>
</evidence>
<dbReference type="InterPro" id="IPR002306">
    <property type="entry name" value="Trp-tRNA-ligase"/>
</dbReference>
<dbReference type="PRINTS" id="PR01039">
    <property type="entry name" value="TRNASYNTHTRP"/>
</dbReference>
<dbReference type="FunFam" id="3.40.50.620:FF:000094">
    <property type="entry name" value="Tryptophan--tRNA ligase"/>
    <property type="match status" value="1"/>
</dbReference>
<evidence type="ECO:0000256" key="5">
    <source>
        <dbReference type="ARBA" id="ARBA00022840"/>
    </source>
</evidence>
<dbReference type="GO" id="GO:0005524">
    <property type="term" value="F:ATP binding"/>
    <property type="evidence" value="ECO:0007669"/>
    <property type="project" value="UniProtKB-KW"/>
</dbReference>
<accession>A0A8J6N5S1</accession>
<dbReference type="Proteomes" id="UP000603545">
    <property type="component" value="Unassembled WGS sequence"/>
</dbReference>
<dbReference type="PROSITE" id="PS00178">
    <property type="entry name" value="AA_TRNA_LIGASE_I"/>
    <property type="match status" value="1"/>
</dbReference>
<dbReference type="AlphaFoldDB" id="A0A8J6N5S1"/>
<dbReference type="Pfam" id="PF00579">
    <property type="entry name" value="tRNA-synt_1b"/>
    <property type="match status" value="1"/>
</dbReference>
<dbReference type="InterPro" id="IPR014729">
    <property type="entry name" value="Rossmann-like_a/b/a_fold"/>
</dbReference>
<gene>
    <name evidence="11" type="primary">trpS</name>
    <name evidence="11" type="ORF">H8E80_03325</name>
</gene>
<proteinExistence type="inferred from homology"/>
<evidence type="ECO:0000256" key="1">
    <source>
        <dbReference type="ARBA" id="ARBA00005594"/>
    </source>
</evidence>
<organism evidence="11 12">
    <name type="scientific">Candidatus Desulfaltia bathyphila</name>
    <dbReference type="NCBI Taxonomy" id="2841697"/>
    <lineage>
        <taxon>Bacteria</taxon>
        <taxon>Pseudomonadati</taxon>
        <taxon>Thermodesulfobacteriota</taxon>
        <taxon>Desulfobacteria</taxon>
        <taxon>Desulfobacterales</taxon>
        <taxon>Desulfobacterales incertae sedis</taxon>
        <taxon>Candidatus Desulfaltia</taxon>
    </lineage>
</organism>
<dbReference type="GO" id="GO:0005829">
    <property type="term" value="C:cytosol"/>
    <property type="evidence" value="ECO:0007669"/>
    <property type="project" value="TreeGrafter"/>
</dbReference>
<keyword evidence="7 10" id="KW-0030">Aminoacyl-tRNA synthetase</keyword>
<evidence type="ECO:0000256" key="6">
    <source>
        <dbReference type="ARBA" id="ARBA00022917"/>
    </source>
</evidence>
<dbReference type="Gene3D" id="3.40.50.620">
    <property type="entry name" value="HUPs"/>
    <property type="match status" value="1"/>
</dbReference>
<dbReference type="NCBIfam" id="TIGR00233">
    <property type="entry name" value="trpS"/>
    <property type="match status" value="1"/>
</dbReference>
<dbReference type="Gene3D" id="1.10.240.10">
    <property type="entry name" value="Tyrosyl-Transfer RNA Synthetase"/>
    <property type="match status" value="1"/>
</dbReference>
<dbReference type="InterPro" id="IPR002305">
    <property type="entry name" value="aa-tRNA-synth_Ic"/>
</dbReference>
<comment type="caution">
    <text evidence="11">The sequence shown here is derived from an EMBL/GenBank/DDBJ whole genome shotgun (WGS) entry which is preliminary data.</text>
</comment>
<name>A0A8J6N5S1_9BACT</name>
<dbReference type="InterPro" id="IPR050203">
    <property type="entry name" value="Trp-tRNA_synthetase"/>
</dbReference>
<comment type="catalytic activity">
    <reaction evidence="8">
        <text>tRNA(Trp) + L-tryptophan + ATP = L-tryptophyl-tRNA(Trp) + AMP + diphosphate + H(+)</text>
        <dbReference type="Rhea" id="RHEA:24080"/>
        <dbReference type="Rhea" id="RHEA-COMP:9671"/>
        <dbReference type="Rhea" id="RHEA-COMP:9705"/>
        <dbReference type="ChEBI" id="CHEBI:15378"/>
        <dbReference type="ChEBI" id="CHEBI:30616"/>
        <dbReference type="ChEBI" id="CHEBI:33019"/>
        <dbReference type="ChEBI" id="CHEBI:57912"/>
        <dbReference type="ChEBI" id="CHEBI:78442"/>
        <dbReference type="ChEBI" id="CHEBI:78535"/>
        <dbReference type="ChEBI" id="CHEBI:456215"/>
        <dbReference type="EC" id="6.1.1.2"/>
    </reaction>
</comment>